<dbReference type="GO" id="GO:0009029">
    <property type="term" value="F:lipid-A 4'-kinase activity"/>
    <property type="evidence" value="ECO:0007669"/>
    <property type="project" value="UniProtKB-UniRule"/>
</dbReference>
<evidence type="ECO:0000313" key="15">
    <source>
        <dbReference type="Proteomes" id="UP000664417"/>
    </source>
</evidence>
<dbReference type="EMBL" id="JAFREP010000005">
    <property type="protein sequence ID" value="MBO1318187.1"/>
    <property type="molecule type" value="Genomic_DNA"/>
</dbReference>
<evidence type="ECO:0000256" key="7">
    <source>
        <dbReference type="ARBA" id="ARBA00022679"/>
    </source>
</evidence>
<dbReference type="HAMAP" id="MF_00409">
    <property type="entry name" value="LpxK"/>
    <property type="match status" value="1"/>
</dbReference>
<evidence type="ECO:0000256" key="1">
    <source>
        <dbReference type="ARBA" id="ARBA00002274"/>
    </source>
</evidence>
<dbReference type="InterPro" id="IPR003758">
    <property type="entry name" value="LpxK"/>
</dbReference>
<feature type="binding site" evidence="13">
    <location>
        <begin position="50"/>
        <end position="57"/>
    </location>
    <ligand>
        <name>ATP</name>
        <dbReference type="ChEBI" id="CHEBI:30616"/>
    </ligand>
</feature>
<dbReference type="SUPFAM" id="SSF52540">
    <property type="entry name" value="P-loop containing nucleoside triphosphate hydrolases"/>
    <property type="match status" value="1"/>
</dbReference>
<dbReference type="InterPro" id="IPR027417">
    <property type="entry name" value="P-loop_NTPase"/>
</dbReference>
<keyword evidence="9 13" id="KW-0418">Kinase</keyword>
<name>A0A8J7Q0K0_9BACT</name>
<keyword evidence="6 13" id="KW-0441">Lipid A biosynthesis</keyword>
<dbReference type="AlphaFoldDB" id="A0A8J7Q0K0"/>
<evidence type="ECO:0000256" key="10">
    <source>
        <dbReference type="ARBA" id="ARBA00022840"/>
    </source>
</evidence>
<evidence type="ECO:0000256" key="12">
    <source>
        <dbReference type="ARBA" id="ARBA00029757"/>
    </source>
</evidence>
<evidence type="ECO:0000256" key="6">
    <source>
        <dbReference type="ARBA" id="ARBA00022556"/>
    </source>
</evidence>
<dbReference type="PANTHER" id="PTHR42724:SF1">
    <property type="entry name" value="TETRAACYLDISACCHARIDE 4'-KINASE, MITOCHONDRIAL-RELATED"/>
    <property type="match status" value="1"/>
</dbReference>
<evidence type="ECO:0000256" key="4">
    <source>
        <dbReference type="ARBA" id="ARBA00016436"/>
    </source>
</evidence>
<keyword evidence="10 13" id="KW-0067">ATP-binding</keyword>
<evidence type="ECO:0000256" key="11">
    <source>
        <dbReference type="ARBA" id="ARBA00023098"/>
    </source>
</evidence>
<evidence type="ECO:0000256" key="3">
    <source>
        <dbReference type="ARBA" id="ARBA00012071"/>
    </source>
</evidence>
<protein>
    <recommendedName>
        <fullName evidence="4 13">Tetraacyldisaccharide 4'-kinase</fullName>
        <ecNumber evidence="3 13">2.7.1.130</ecNumber>
    </recommendedName>
    <alternativeName>
        <fullName evidence="12 13">Lipid A 4'-kinase</fullName>
    </alternativeName>
</protein>
<dbReference type="PANTHER" id="PTHR42724">
    <property type="entry name" value="TETRAACYLDISACCHARIDE 4'-KINASE"/>
    <property type="match status" value="1"/>
</dbReference>
<dbReference type="GO" id="GO:0009245">
    <property type="term" value="P:lipid A biosynthetic process"/>
    <property type="evidence" value="ECO:0007669"/>
    <property type="project" value="UniProtKB-UniRule"/>
</dbReference>
<dbReference type="GO" id="GO:0005886">
    <property type="term" value="C:plasma membrane"/>
    <property type="evidence" value="ECO:0007669"/>
    <property type="project" value="TreeGrafter"/>
</dbReference>
<dbReference type="Pfam" id="PF02606">
    <property type="entry name" value="LpxK"/>
    <property type="match status" value="1"/>
</dbReference>
<proteinExistence type="inferred from homology"/>
<keyword evidence="8 13" id="KW-0547">Nucleotide-binding</keyword>
<evidence type="ECO:0000256" key="8">
    <source>
        <dbReference type="ARBA" id="ARBA00022741"/>
    </source>
</evidence>
<dbReference type="EC" id="2.7.1.130" evidence="3 13"/>
<keyword evidence="15" id="KW-1185">Reference proteome</keyword>
<evidence type="ECO:0000256" key="2">
    <source>
        <dbReference type="ARBA" id="ARBA00004870"/>
    </source>
</evidence>
<evidence type="ECO:0000256" key="9">
    <source>
        <dbReference type="ARBA" id="ARBA00022777"/>
    </source>
</evidence>
<dbReference type="NCBIfam" id="TIGR00682">
    <property type="entry name" value="lpxK"/>
    <property type="match status" value="1"/>
</dbReference>
<reference evidence="14" key="1">
    <citation type="submission" date="2021-03" db="EMBL/GenBank/DDBJ databases">
        <authorList>
            <person name="Wang G."/>
        </authorList>
    </citation>
    <scope>NUCLEOTIDE SEQUENCE</scope>
    <source>
        <strain evidence="14">KCTC 12899</strain>
    </source>
</reference>
<dbReference type="Proteomes" id="UP000664417">
    <property type="component" value="Unassembled WGS sequence"/>
</dbReference>
<keyword evidence="5 13" id="KW-0444">Lipid biosynthesis</keyword>
<keyword evidence="11 13" id="KW-0443">Lipid metabolism</keyword>
<dbReference type="GO" id="GO:0005524">
    <property type="term" value="F:ATP binding"/>
    <property type="evidence" value="ECO:0007669"/>
    <property type="project" value="UniProtKB-UniRule"/>
</dbReference>
<keyword evidence="7 13" id="KW-0808">Transferase</keyword>
<dbReference type="UniPathway" id="UPA00359">
    <property type="reaction ID" value="UER00482"/>
</dbReference>
<sequence length="340" mass="37875">MTRNPFLDLLARPPAWLFGGLVGLKNKLYDQGRLPIKQLPRPVISVGNLAMGGTGKTPFTAELVQRFSAVGCRVAVLSRGYGREQADQSRRVTPEDDWRLAGDEPLMLARRHPRAAVCVGPSRYAAAKVLPAPPDVYLIDDGFQHRQLYRDCDIVLLDASGPPPRIFPRGYYREGWMGLKRANIAVLTRCDQAQHLSAWHEGIRRANPQIPILELSFQSGDLCALKDGTSYPQTQLRGKRIAAYCGIAKPEPFFKNLTALGATLVEKTILKDHQALTKEQLKQLRERCIQKKLDAVITTEKDAVKLDPTTDFGVSLFFLTQVVSWCGETADDLIVKPFVN</sequence>
<evidence type="ECO:0000256" key="5">
    <source>
        <dbReference type="ARBA" id="ARBA00022516"/>
    </source>
</evidence>
<dbReference type="RefSeq" id="WP_207857822.1">
    <property type="nucleotide sequence ID" value="NZ_JAFREP010000005.1"/>
</dbReference>
<evidence type="ECO:0000256" key="13">
    <source>
        <dbReference type="HAMAP-Rule" id="MF_00409"/>
    </source>
</evidence>
<dbReference type="GO" id="GO:0009244">
    <property type="term" value="P:lipopolysaccharide core region biosynthetic process"/>
    <property type="evidence" value="ECO:0007669"/>
    <property type="project" value="TreeGrafter"/>
</dbReference>
<organism evidence="14 15">
    <name type="scientific">Acanthopleuribacter pedis</name>
    <dbReference type="NCBI Taxonomy" id="442870"/>
    <lineage>
        <taxon>Bacteria</taxon>
        <taxon>Pseudomonadati</taxon>
        <taxon>Acidobacteriota</taxon>
        <taxon>Holophagae</taxon>
        <taxon>Acanthopleuribacterales</taxon>
        <taxon>Acanthopleuribacteraceae</taxon>
        <taxon>Acanthopleuribacter</taxon>
    </lineage>
</organism>
<accession>A0A8J7Q0K0</accession>
<comment type="caution">
    <text evidence="14">The sequence shown here is derived from an EMBL/GenBank/DDBJ whole genome shotgun (WGS) entry which is preliminary data.</text>
</comment>
<evidence type="ECO:0000313" key="14">
    <source>
        <dbReference type="EMBL" id="MBO1318187.1"/>
    </source>
</evidence>
<comment type="similarity">
    <text evidence="13">Belongs to the LpxK family.</text>
</comment>
<comment type="function">
    <text evidence="1 13">Transfers the gamma-phosphate of ATP to the 4'-position of a tetraacyldisaccharide 1-phosphate intermediate (termed DS-1-P) to form tetraacyldisaccharide 1,4'-bis-phosphate (lipid IVA).</text>
</comment>
<comment type="pathway">
    <text evidence="2 13">Glycolipid biosynthesis; lipid IV(A) biosynthesis; lipid IV(A) from (3R)-3-hydroxytetradecanoyl-[acyl-carrier-protein] and UDP-N-acetyl-alpha-D-glucosamine: step 6/6.</text>
</comment>
<gene>
    <name evidence="13 14" type="primary">lpxK</name>
    <name evidence="14" type="ORF">J3U88_06960</name>
</gene>
<comment type="catalytic activity">
    <reaction evidence="13">
        <text>a lipid A disaccharide + ATP = a lipid IVA + ADP + H(+)</text>
        <dbReference type="Rhea" id="RHEA:67840"/>
        <dbReference type="ChEBI" id="CHEBI:15378"/>
        <dbReference type="ChEBI" id="CHEBI:30616"/>
        <dbReference type="ChEBI" id="CHEBI:176343"/>
        <dbReference type="ChEBI" id="CHEBI:176425"/>
        <dbReference type="ChEBI" id="CHEBI:456216"/>
        <dbReference type="EC" id="2.7.1.130"/>
    </reaction>
</comment>